<dbReference type="SMART" id="SM00649">
    <property type="entry name" value="RL11"/>
    <property type="match status" value="1"/>
</dbReference>
<keyword evidence="5" id="KW-0933">Apicoplast</keyword>
<dbReference type="InterPro" id="IPR000911">
    <property type="entry name" value="Ribosomal_uL11"/>
</dbReference>
<reference evidence="5" key="1">
    <citation type="journal article" date="2003" name="Gene">
        <title>Apicoplast genome of the coccidian Eimeria tenella.</title>
        <authorList>
            <person name="Cai X."/>
            <person name="Fuller A.L."/>
            <person name="McDougald L.R."/>
            <person name="Zhu G."/>
        </authorList>
    </citation>
    <scope>NUCLEOTIDE SEQUENCE</scope>
</reference>
<name>Q7YN66_EIMTE</name>
<evidence type="ECO:0000259" key="4">
    <source>
        <dbReference type="Pfam" id="PF03946"/>
    </source>
</evidence>
<protein>
    <submittedName>
        <fullName evidence="5">Ribosomal protein L11</fullName>
    </submittedName>
</protein>
<sequence length="127" mass="14740">MKKKLIKLKLTLEAGKATSNPPVGPLLGQYGININLFCKEYNNKTQKYIGLKIPVIIIFYDPKKIILNLKTPSLSYLILNFKKSNFININNIKKILYIKKKEFYPISNKKYLYMIKGPLKSMNINIK</sequence>
<accession>Q7YN66</accession>
<proteinExistence type="inferred from homology"/>
<dbReference type="SUPFAM" id="SSF54747">
    <property type="entry name" value="Ribosomal L11/L12e N-terminal domain"/>
    <property type="match status" value="1"/>
</dbReference>
<dbReference type="HAMAP" id="MF_00736">
    <property type="entry name" value="Ribosomal_uL11"/>
    <property type="match status" value="1"/>
</dbReference>
<dbReference type="AlphaFoldDB" id="Q7YN66"/>
<dbReference type="GO" id="GO:0003735">
    <property type="term" value="F:structural constituent of ribosome"/>
    <property type="evidence" value="ECO:0007669"/>
    <property type="project" value="InterPro"/>
</dbReference>
<dbReference type="GO" id="GO:0006412">
    <property type="term" value="P:translation"/>
    <property type="evidence" value="ECO:0007669"/>
    <property type="project" value="InterPro"/>
</dbReference>
<dbReference type="GO" id="GO:0070180">
    <property type="term" value="F:large ribosomal subunit rRNA binding"/>
    <property type="evidence" value="ECO:0007669"/>
    <property type="project" value="TreeGrafter"/>
</dbReference>
<dbReference type="InterPro" id="IPR020784">
    <property type="entry name" value="Ribosomal_uL11_N"/>
</dbReference>
<evidence type="ECO:0000256" key="3">
    <source>
        <dbReference type="ARBA" id="ARBA00023274"/>
    </source>
</evidence>
<keyword evidence="3" id="KW-0687">Ribonucleoprotein</keyword>
<comment type="similarity">
    <text evidence="1">Belongs to the universal ribosomal protein uL11 family.</text>
</comment>
<dbReference type="Pfam" id="PF03946">
    <property type="entry name" value="Ribosomal_L11_N"/>
    <property type="match status" value="1"/>
</dbReference>
<geneLocation type="apicoplast" evidence="5"/>
<dbReference type="Gene3D" id="3.30.1550.10">
    <property type="entry name" value="Ribosomal protein L11/L12, N-terminal domain"/>
    <property type="match status" value="1"/>
</dbReference>
<dbReference type="GO" id="GO:0022625">
    <property type="term" value="C:cytosolic large ribosomal subunit"/>
    <property type="evidence" value="ECO:0007669"/>
    <property type="project" value="TreeGrafter"/>
</dbReference>
<evidence type="ECO:0000256" key="2">
    <source>
        <dbReference type="ARBA" id="ARBA00022980"/>
    </source>
</evidence>
<dbReference type="PANTHER" id="PTHR11661:SF1">
    <property type="entry name" value="LARGE RIBOSOMAL SUBUNIT PROTEIN UL11M"/>
    <property type="match status" value="1"/>
</dbReference>
<evidence type="ECO:0000256" key="1">
    <source>
        <dbReference type="ARBA" id="ARBA00010537"/>
    </source>
</evidence>
<dbReference type="PANTHER" id="PTHR11661">
    <property type="entry name" value="60S RIBOSOMAL PROTEIN L12"/>
    <property type="match status" value="1"/>
</dbReference>
<dbReference type="InterPro" id="IPR036796">
    <property type="entry name" value="Ribosomal_uL11_N_sf"/>
</dbReference>
<dbReference type="VEuPathDB" id="ToxoDB:ETH2_API04100"/>
<organism evidence="5">
    <name type="scientific">Eimeria tenella</name>
    <name type="common">Coccidian parasite</name>
    <dbReference type="NCBI Taxonomy" id="5802"/>
    <lineage>
        <taxon>Eukaryota</taxon>
        <taxon>Sar</taxon>
        <taxon>Alveolata</taxon>
        <taxon>Apicomplexa</taxon>
        <taxon>Conoidasida</taxon>
        <taxon>Coccidia</taxon>
        <taxon>Eucoccidiorida</taxon>
        <taxon>Eimeriorina</taxon>
        <taxon>Eimeriidae</taxon>
        <taxon>Eimeria</taxon>
    </lineage>
</organism>
<keyword evidence="2 5" id="KW-0689">Ribosomal protein</keyword>
<keyword evidence="5" id="KW-0934">Plastid</keyword>
<dbReference type="EMBL" id="AY217738">
    <property type="protein sequence ID" value="AAO40239.1"/>
    <property type="molecule type" value="Genomic_DNA"/>
</dbReference>
<evidence type="ECO:0000313" key="5">
    <source>
        <dbReference type="EMBL" id="AAO40239.1"/>
    </source>
</evidence>
<feature type="domain" description="Large ribosomal subunit protein uL11 N-terminal" evidence="4">
    <location>
        <begin position="9"/>
        <end position="63"/>
    </location>
</feature>